<feature type="transmembrane region" description="Helical" evidence="1">
    <location>
        <begin position="61"/>
        <end position="83"/>
    </location>
</feature>
<dbReference type="InterPro" id="IPR037185">
    <property type="entry name" value="EmrE-like"/>
</dbReference>
<keyword evidence="1" id="KW-0812">Transmembrane</keyword>
<proteinExistence type="predicted"/>
<keyword evidence="1" id="KW-0472">Membrane</keyword>
<evidence type="ECO:0000313" key="2">
    <source>
        <dbReference type="EMBL" id="CAD8656189.1"/>
    </source>
</evidence>
<protein>
    <recommendedName>
        <fullName evidence="3">EamA domain-containing protein</fullName>
    </recommendedName>
</protein>
<reference evidence="2" key="1">
    <citation type="submission" date="2021-01" db="EMBL/GenBank/DDBJ databases">
        <authorList>
            <person name="Corre E."/>
            <person name="Pelletier E."/>
            <person name="Niang G."/>
            <person name="Scheremetjew M."/>
            <person name="Finn R."/>
            <person name="Kale V."/>
            <person name="Holt S."/>
            <person name="Cochrane G."/>
            <person name="Meng A."/>
            <person name="Brown T."/>
            <person name="Cohen L."/>
        </authorList>
    </citation>
    <scope>NUCLEOTIDE SEQUENCE</scope>
    <source>
        <strain evidence="2">CCAP979/52</strain>
    </source>
</reference>
<dbReference type="EMBL" id="HBEZ01053914">
    <property type="protein sequence ID" value="CAD8656189.1"/>
    <property type="molecule type" value="Transcribed_RNA"/>
</dbReference>
<feature type="transmembrane region" description="Helical" evidence="1">
    <location>
        <begin position="115"/>
        <end position="133"/>
    </location>
</feature>
<keyword evidence="1" id="KW-1133">Transmembrane helix</keyword>
<sequence length="134" mass="14426">MLNCVIYGFTSRMDKVAIKSAGKTLYYAYGRVLMASTTLGGSLMSGGMTGKELRKFANPRVLMLLLSICIADAVYMLSLYQAFAWISPVYVTAIKRGGGILLSSLLGVVLFNESLAGRMAPILLIVIGVTFLCL</sequence>
<dbReference type="SUPFAM" id="SSF103481">
    <property type="entry name" value="Multidrug resistance efflux transporter EmrE"/>
    <property type="match status" value="1"/>
</dbReference>
<gene>
    <name evidence="2" type="ORF">CCUR1050_LOCUS29592</name>
</gene>
<evidence type="ECO:0008006" key="3">
    <source>
        <dbReference type="Google" id="ProtNLM"/>
    </source>
</evidence>
<dbReference type="AlphaFoldDB" id="A0A7S0N149"/>
<name>A0A7S0N149_9CRYP</name>
<evidence type="ECO:0000256" key="1">
    <source>
        <dbReference type="SAM" id="Phobius"/>
    </source>
</evidence>
<accession>A0A7S0N149</accession>
<organism evidence="2">
    <name type="scientific">Cryptomonas curvata</name>
    <dbReference type="NCBI Taxonomy" id="233186"/>
    <lineage>
        <taxon>Eukaryota</taxon>
        <taxon>Cryptophyceae</taxon>
        <taxon>Cryptomonadales</taxon>
        <taxon>Cryptomonadaceae</taxon>
        <taxon>Cryptomonas</taxon>
    </lineage>
</organism>